<proteinExistence type="predicted"/>
<dbReference type="InterPro" id="IPR014068">
    <property type="entry name" value="Azurin"/>
</dbReference>
<name>A0A4Z1R4G7_9GAMM</name>
<reference evidence="8 9" key="1">
    <citation type="submission" date="2019-01" db="EMBL/GenBank/DDBJ databases">
        <authorList>
            <person name="Zhang S."/>
        </authorList>
    </citation>
    <scope>NUCLEOTIDE SEQUENCE [LARGE SCALE GENOMIC DNA]</scope>
    <source>
        <strain evidence="8 9">1626</strain>
    </source>
</reference>
<evidence type="ECO:0000256" key="3">
    <source>
        <dbReference type="ARBA" id="ARBA00022982"/>
    </source>
</evidence>
<dbReference type="Proteomes" id="UP000298681">
    <property type="component" value="Unassembled WGS sequence"/>
</dbReference>
<gene>
    <name evidence="8" type="primary">azu</name>
    <name evidence="8" type="ORF">E4582_02855</name>
</gene>
<keyword evidence="1" id="KW-0813">Transport</keyword>
<organism evidence="8 9">
    <name type="scientific">Luteimonas yindakuii</name>
    <dbReference type="NCBI Taxonomy" id="2565782"/>
    <lineage>
        <taxon>Bacteria</taxon>
        <taxon>Pseudomonadati</taxon>
        <taxon>Pseudomonadota</taxon>
        <taxon>Gammaproteobacteria</taxon>
        <taxon>Lysobacterales</taxon>
        <taxon>Lysobacteraceae</taxon>
        <taxon>Luteimonas</taxon>
    </lineage>
</organism>
<dbReference type="PROSITE" id="PS00196">
    <property type="entry name" value="COPPER_BLUE"/>
    <property type="match status" value="1"/>
</dbReference>
<dbReference type="GO" id="GO:0009055">
    <property type="term" value="F:electron transfer activity"/>
    <property type="evidence" value="ECO:0007669"/>
    <property type="project" value="InterPro"/>
</dbReference>
<feature type="signal peptide" evidence="6">
    <location>
        <begin position="1"/>
        <end position="17"/>
    </location>
</feature>
<protein>
    <submittedName>
        <fullName evidence="8">Azurin</fullName>
    </submittedName>
</protein>
<accession>A0A4Z1R4G7</accession>
<evidence type="ECO:0000313" key="8">
    <source>
        <dbReference type="EMBL" id="TKS53816.1"/>
    </source>
</evidence>
<evidence type="ECO:0000256" key="4">
    <source>
        <dbReference type="ARBA" id="ARBA00023008"/>
    </source>
</evidence>
<dbReference type="InterPro" id="IPR050845">
    <property type="entry name" value="Cu-binding_ET"/>
</dbReference>
<keyword evidence="3" id="KW-0249">Electron transport</keyword>
<keyword evidence="4" id="KW-0186">Copper</keyword>
<dbReference type="GO" id="GO:0005507">
    <property type="term" value="F:copper ion binding"/>
    <property type="evidence" value="ECO:0007669"/>
    <property type="project" value="InterPro"/>
</dbReference>
<dbReference type="InterPro" id="IPR008972">
    <property type="entry name" value="Cupredoxin"/>
</dbReference>
<dbReference type="CDD" id="cd13922">
    <property type="entry name" value="Azurin"/>
    <property type="match status" value="1"/>
</dbReference>
<feature type="compositionally biased region" description="Low complexity" evidence="5">
    <location>
        <begin position="37"/>
        <end position="47"/>
    </location>
</feature>
<dbReference type="NCBIfam" id="TIGR02695">
    <property type="entry name" value="azurin"/>
    <property type="match status" value="1"/>
</dbReference>
<evidence type="ECO:0000256" key="5">
    <source>
        <dbReference type="SAM" id="MobiDB-lite"/>
    </source>
</evidence>
<dbReference type="InterPro" id="IPR028871">
    <property type="entry name" value="BlueCu_1_BS"/>
</dbReference>
<dbReference type="PANTHER" id="PTHR38439">
    <property type="entry name" value="AURACYANIN-B"/>
    <property type="match status" value="1"/>
</dbReference>
<evidence type="ECO:0000313" key="9">
    <source>
        <dbReference type="Proteomes" id="UP000298681"/>
    </source>
</evidence>
<dbReference type="SUPFAM" id="SSF49503">
    <property type="entry name" value="Cupredoxins"/>
    <property type="match status" value="1"/>
</dbReference>
<keyword evidence="2" id="KW-0479">Metal-binding</keyword>
<keyword evidence="6" id="KW-0732">Signal</keyword>
<dbReference type="Gene3D" id="2.60.40.420">
    <property type="entry name" value="Cupredoxins - blue copper proteins"/>
    <property type="match status" value="1"/>
</dbReference>
<feature type="region of interest" description="Disordered" evidence="5">
    <location>
        <begin position="23"/>
        <end position="78"/>
    </location>
</feature>
<feature type="compositionally biased region" description="Low complexity" evidence="5">
    <location>
        <begin position="55"/>
        <end position="72"/>
    </location>
</feature>
<dbReference type="RefSeq" id="WP_134673200.1">
    <property type="nucleotide sequence ID" value="NZ_SPUH01000001.1"/>
</dbReference>
<dbReference type="InterPro" id="IPR000923">
    <property type="entry name" value="BlueCu_1"/>
</dbReference>
<evidence type="ECO:0000259" key="7">
    <source>
        <dbReference type="Pfam" id="PF00127"/>
    </source>
</evidence>
<dbReference type="EMBL" id="SPUH01000001">
    <property type="protein sequence ID" value="TKS53816.1"/>
    <property type="molecule type" value="Genomic_DNA"/>
</dbReference>
<feature type="domain" description="Blue (type 1) copper" evidence="7">
    <location>
        <begin position="82"/>
        <end position="207"/>
    </location>
</feature>
<sequence>MDLKLTTLSLTCALALAACGDNTSQQTSDTSAPATPPAAAEPATPAAGGDIGTQDATAPTATPAATDTAAPASGKPEAVVSNCATTIRGDDAMQFSVGSITVPSSCSEFTITLEHVGKMPVAAMGHNVVVSQASDRTGIATDGVAAGVDGGYVKNGDDRVIAASDLIGGGQTTSVTFPVSALQGSGPYEFFCSFPGHWAVMRGSIQVG</sequence>
<dbReference type="Pfam" id="PF00127">
    <property type="entry name" value="Copper-bind"/>
    <property type="match status" value="1"/>
</dbReference>
<dbReference type="PANTHER" id="PTHR38439:SF2">
    <property type="entry name" value="OUTER MEMBRANE PROTEIN H.8"/>
    <property type="match status" value="1"/>
</dbReference>
<comment type="caution">
    <text evidence="8">The sequence shown here is derived from an EMBL/GenBank/DDBJ whole genome shotgun (WGS) entry which is preliminary data.</text>
</comment>
<dbReference type="PROSITE" id="PS51257">
    <property type="entry name" value="PROKAR_LIPOPROTEIN"/>
    <property type="match status" value="1"/>
</dbReference>
<dbReference type="AlphaFoldDB" id="A0A4Z1R4G7"/>
<keyword evidence="9" id="KW-1185">Reference proteome</keyword>
<evidence type="ECO:0000256" key="6">
    <source>
        <dbReference type="SAM" id="SignalP"/>
    </source>
</evidence>
<evidence type="ECO:0000256" key="2">
    <source>
        <dbReference type="ARBA" id="ARBA00022723"/>
    </source>
</evidence>
<feature type="chain" id="PRO_5021390413" evidence="6">
    <location>
        <begin position="18"/>
        <end position="208"/>
    </location>
</feature>
<evidence type="ECO:0000256" key="1">
    <source>
        <dbReference type="ARBA" id="ARBA00022448"/>
    </source>
</evidence>